<evidence type="ECO:0000313" key="3">
    <source>
        <dbReference type="EMBL" id="PRZ15238.1"/>
    </source>
</evidence>
<keyword evidence="4" id="KW-1185">Reference proteome</keyword>
<dbReference type="AlphaFoldDB" id="A0A2T0YJ91"/>
<dbReference type="PIRSF" id="PIRSF021697">
    <property type="entry name" value="UCP021697"/>
    <property type="match status" value="1"/>
</dbReference>
<feature type="region of interest" description="Disordered" evidence="1">
    <location>
        <begin position="1"/>
        <end position="27"/>
    </location>
</feature>
<feature type="transmembrane region" description="Helical" evidence="2">
    <location>
        <begin position="43"/>
        <end position="61"/>
    </location>
</feature>
<comment type="caution">
    <text evidence="3">The sequence shown here is derived from an EMBL/GenBank/DDBJ whole genome shotgun (WGS) entry which is preliminary data.</text>
</comment>
<proteinExistence type="predicted"/>
<organism evidence="3 4">
    <name type="scientific">Nesterenkonia sandarakina</name>
    <dbReference type="NCBI Taxonomy" id="272918"/>
    <lineage>
        <taxon>Bacteria</taxon>
        <taxon>Bacillati</taxon>
        <taxon>Actinomycetota</taxon>
        <taxon>Actinomycetes</taxon>
        <taxon>Micrococcales</taxon>
        <taxon>Micrococcaceae</taxon>
        <taxon>Nesterenkonia</taxon>
    </lineage>
</organism>
<dbReference type="InterPro" id="IPR016795">
    <property type="entry name" value="UCP021697"/>
</dbReference>
<dbReference type="Proteomes" id="UP000238217">
    <property type="component" value="Unassembled WGS sequence"/>
</dbReference>
<evidence type="ECO:0000313" key="4">
    <source>
        <dbReference type="Proteomes" id="UP000238217"/>
    </source>
</evidence>
<evidence type="ECO:0000256" key="1">
    <source>
        <dbReference type="SAM" id="MobiDB-lite"/>
    </source>
</evidence>
<dbReference type="RefSeq" id="WP_106123148.1">
    <property type="nucleotide sequence ID" value="NZ_PVTY01000009.1"/>
</dbReference>
<accession>A0A2T0YJ91</accession>
<feature type="transmembrane region" description="Helical" evidence="2">
    <location>
        <begin position="67"/>
        <end position="85"/>
    </location>
</feature>
<reference evidence="3 4" key="1">
    <citation type="submission" date="2018-03" db="EMBL/GenBank/DDBJ databases">
        <title>Comparative analysis of microorganisms from saline springs in Andes Mountain Range, Colombia.</title>
        <authorList>
            <person name="Rubin E."/>
        </authorList>
    </citation>
    <scope>NUCLEOTIDE SEQUENCE [LARGE SCALE GENOMIC DNA]</scope>
    <source>
        <strain evidence="3 4">CG 35</strain>
    </source>
</reference>
<keyword evidence="2" id="KW-0812">Transmembrane</keyword>
<dbReference type="OrthoDB" id="5187110at2"/>
<evidence type="ECO:0000256" key="2">
    <source>
        <dbReference type="SAM" id="Phobius"/>
    </source>
</evidence>
<gene>
    <name evidence="3" type="ORF">BCL67_109159</name>
</gene>
<keyword evidence="2" id="KW-1133">Transmembrane helix</keyword>
<dbReference type="EMBL" id="PVTY01000009">
    <property type="protein sequence ID" value="PRZ15238.1"/>
    <property type="molecule type" value="Genomic_DNA"/>
</dbReference>
<name>A0A2T0YJ91_9MICC</name>
<feature type="transmembrane region" description="Helical" evidence="2">
    <location>
        <begin position="106"/>
        <end position="125"/>
    </location>
</feature>
<keyword evidence="2" id="KW-0472">Membrane</keyword>
<evidence type="ECO:0008006" key="5">
    <source>
        <dbReference type="Google" id="ProtNLM"/>
    </source>
</evidence>
<sequence length="143" mass="15192">MAKNDGAPPGGSPAESPEPRWAGEHLGLPESGPGSMAPWSRRILALFIDWGIATLISMAFFGGAELATLGIFVAIHIILIGLLGVTIGKRLMRIQVVRGQRIPGPLWSTVRTLLLLLILPVILMGTDGRGAHDRAAGTVQLRM</sequence>
<protein>
    <recommendedName>
        <fullName evidence="5">RDD family protein</fullName>
    </recommendedName>
</protein>